<reference evidence="5" key="1">
    <citation type="submission" date="2019-09" db="EMBL/GenBank/DDBJ databases">
        <title>Characterisation of the sponge microbiome using genome-centric metagenomics.</title>
        <authorList>
            <person name="Engelberts J.P."/>
            <person name="Robbins S.J."/>
            <person name="De Goeij J.M."/>
            <person name="Aranda M."/>
            <person name="Bell S.C."/>
            <person name="Webster N.S."/>
        </authorList>
    </citation>
    <scope>NUCLEOTIDE SEQUENCE</scope>
    <source>
        <strain evidence="5">SB0661_bin_32</strain>
    </source>
</reference>
<sequence>MAYSVREERQSLAASLREALDEAERAVIRLRGDNVEPFLQLLDGIDERFMQLASSGLDLRPERTRWRSLHGRLQREAGRVMRAVDAAGGMAPLRERNPPAQGLWWHLDAVAAAERRRAIRRLGATVGTVVACLAMVWALFTFVIPADANSVITSEAISELRQLAFEARWADGLAVIEEAKALLTEPDAQLLIWEAVVRGKLGQAGKAREALAEAQALVPSDGQVAFWWTLGMIRLDIGDLEEARAAGNEALALDASDPQGYFLLGNVAEVEGDAAAAIDFFEQTYQLAIEGGADELAVIARIRMGTLLQRPANMPLFDEGEPDAGGSRATPPPPGPAGNPSPAP</sequence>
<dbReference type="AlphaFoldDB" id="A0A6B1DE02"/>
<protein>
    <submittedName>
        <fullName evidence="5">Tetratricopeptide repeat protein</fullName>
    </submittedName>
</protein>
<dbReference type="InterPro" id="IPR011990">
    <property type="entry name" value="TPR-like_helical_dom_sf"/>
</dbReference>
<proteinExistence type="predicted"/>
<dbReference type="EMBL" id="VXMH01000111">
    <property type="protein sequence ID" value="MYC97267.1"/>
    <property type="molecule type" value="Genomic_DNA"/>
</dbReference>
<feature type="region of interest" description="Disordered" evidence="3">
    <location>
        <begin position="313"/>
        <end position="344"/>
    </location>
</feature>
<evidence type="ECO:0000256" key="2">
    <source>
        <dbReference type="SAM" id="Coils"/>
    </source>
</evidence>
<dbReference type="PROSITE" id="PS50005">
    <property type="entry name" value="TPR"/>
    <property type="match status" value="1"/>
</dbReference>
<feature type="transmembrane region" description="Helical" evidence="4">
    <location>
        <begin position="122"/>
        <end position="144"/>
    </location>
</feature>
<keyword evidence="4" id="KW-1133">Transmembrane helix</keyword>
<feature type="repeat" description="TPR" evidence="1">
    <location>
        <begin position="224"/>
        <end position="257"/>
    </location>
</feature>
<comment type="caution">
    <text evidence="5">The sequence shown here is derived from an EMBL/GenBank/DDBJ whole genome shotgun (WGS) entry which is preliminary data.</text>
</comment>
<feature type="compositionally biased region" description="Pro residues" evidence="3">
    <location>
        <begin position="330"/>
        <end position="344"/>
    </location>
</feature>
<dbReference type="Pfam" id="PF13432">
    <property type="entry name" value="TPR_16"/>
    <property type="match status" value="1"/>
</dbReference>
<name>A0A6B1DE02_9CHLR</name>
<accession>A0A6B1DE02</accession>
<keyword evidence="4" id="KW-0472">Membrane</keyword>
<evidence type="ECO:0000313" key="5">
    <source>
        <dbReference type="EMBL" id="MYC97267.1"/>
    </source>
</evidence>
<organism evidence="5">
    <name type="scientific">Caldilineaceae bacterium SB0661_bin_32</name>
    <dbReference type="NCBI Taxonomy" id="2605255"/>
    <lineage>
        <taxon>Bacteria</taxon>
        <taxon>Bacillati</taxon>
        <taxon>Chloroflexota</taxon>
        <taxon>Caldilineae</taxon>
        <taxon>Caldilineales</taxon>
        <taxon>Caldilineaceae</taxon>
    </lineage>
</organism>
<dbReference type="InterPro" id="IPR019734">
    <property type="entry name" value="TPR_rpt"/>
</dbReference>
<dbReference type="Gene3D" id="1.25.40.10">
    <property type="entry name" value="Tetratricopeptide repeat domain"/>
    <property type="match status" value="1"/>
</dbReference>
<feature type="coiled-coil region" evidence="2">
    <location>
        <begin position="6"/>
        <end position="33"/>
    </location>
</feature>
<dbReference type="SMART" id="SM00028">
    <property type="entry name" value="TPR"/>
    <property type="match status" value="3"/>
</dbReference>
<dbReference type="SUPFAM" id="SSF48452">
    <property type="entry name" value="TPR-like"/>
    <property type="match status" value="1"/>
</dbReference>
<keyword evidence="4" id="KW-0812">Transmembrane</keyword>
<evidence type="ECO:0000256" key="4">
    <source>
        <dbReference type="SAM" id="Phobius"/>
    </source>
</evidence>
<keyword evidence="1" id="KW-0802">TPR repeat</keyword>
<evidence type="ECO:0000256" key="3">
    <source>
        <dbReference type="SAM" id="MobiDB-lite"/>
    </source>
</evidence>
<keyword evidence="2" id="KW-0175">Coiled coil</keyword>
<gene>
    <name evidence="5" type="ORF">F4X14_20105</name>
</gene>
<evidence type="ECO:0000256" key="1">
    <source>
        <dbReference type="PROSITE-ProRule" id="PRU00339"/>
    </source>
</evidence>